<evidence type="ECO:0000313" key="2">
    <source>
        <dbReference type="EMBL" id="GFO23537.1"/>
    </source>
</evidence>
<keyword evidence="3" id="KW-1185">Reference proteome</keyword>
<reference evidence="2 3" key="1">
    <citation type="journal article" date="2021" name="Elife">
        <title>Chloroplast acquisition without the gene transfer in kleptoplastic sea slugs, Plakobranchus ocellatus.</title>
        <authorList>
            <person name="Maeda T."/>
            <person name="Takahashi S."/>
            <person name="Yoshida T."/>
            <person name="Shimamura S."/>
            <person name="Takaki Y."/>
            <person name="Nagai Y."/>
            <person name="Toyoda A."/>
            <person name="Suzuki Y."/>
            <person name="Arimoto A."/>
            <person name="Ishii H."/>
            <person name="Satoh N."/>
            <person name="Nishiyama T."/>
            <person name="Hasebe M."/>
            <person name="Maruyama T."/>
            <person name="Minagawa J."/>
            <person name="Obokata J."/>
            <person name="Shigenobu S."/>
        </authorList>
    </citation>
    <scope>NUCLEOTIDE SEQUENCE [LARGE SCALE GENOMIC DNA]</scope>
</reference>
<protein>
    <submittedName>
        <fullName evidence="2">Uncharacterized protein</fullName>
    </submittedName>
</protein>
<organism evidence="2 3">
    <name type="scientific">Plakobranchus ocellatus</name>
    <dbReference type="NCBI Taxonomy" id="259542"/>
    <lineage>
        <taxon>Eukaryota</taxon>
        <taxon>Metazoa</taxon>
        <taxon>Spiralia</taxon>
        <taxon>Lophotrochozoa</taxon>
        <taxon>Mollusca</taxon>
        <taxon>Gastropoda</taxon>
        <taxon>Heterobranchia</taxon>
        <taxon>Euthyneura</taxon>
        <taxon>Panpulmonata</taxon>
        <taxon>Sacoglossa</taxon>
        <taxon>Placobranchoidea</taxon>
        <taxon>Plakobranchidae</taxon>
        <taxon>Plakobranchus</taxon>
    </lineage>
</organism>
<dbReference type="Proteomes" id="UP000735302">
    <property type="component" value="Unassembled WGS sequence"/>
</dbReference>
<proteinExistence type="predicted"/>
<feature type="region of interest" description="Disordered" evidence="1">
    <location>
        <begin position="86"/>
        <end position="116"/>
    </location>
</feature>
<dbReference type="AlphaFoldDB" id="A0AAV4BWT8"/>
<accession>A0AAV4BWT8</accession>
<name>A0AAV4BWT8_9GAST</name>
<feature type="compositionally biased region" description="Basic and acidic residues" evidence="1">
    <location>
        <begin position="102"/>
        <end position="116"/>
    </location>
</feature>
<evidence type="ECO:0000256" key="1">
    <source>
        <dbReference type="SAM" id="MobiDB-lite"/>
    </source>
</evidence>
<sequence>MVSFIQAVEGRKKICREMEKYGYFVCVLKFTNVQCLKLASQVNIVAAFSSTALLNPSVCEVGIFDETPLKSGPEITFMTALDPMASKAGEGIRNNGKRKKKGEGECENERMERKKA</sequence>
<evidence type="ECO:0000313" key="3">
    <source>
        <dbReference type="Proteomes" id="UP000735302"/>
    </source>
</evidence>
<comment type="caution">
    <text evidence="2">The sequence shown here is derived from an EMBL/GenBank/DDBJ whole genome shotgun (WGS) entry which is preliminary data.</text>
</comment>
<gene>
    <name evidence="2" type="ORF">PoB_005004200</name>
</gene>
<dbReference type="EMBL" id="BLXT01005511">
    <property type="protein sequence ID" value="GFO23537.1"/>
    <property type="molecule type" value="Genomic_DNA"/>
</dbReference>